<accession>A0ACB9DWJ8</accession>
<sequence length="148" mass="15626">MLVIKVANPRDSGDYFSSHRQNKNDEGGAAPSPSPSPSPRLQSVTEMFTSEYSYAQEMSAMVTALTHVISGQTSGSPGVGVSPSFRGGAGGLAAGVFSTDSPSSAYSSSSSGSLAGNKRVREQDESVNQFSEQHQRRLYEGFKHSEIS</sequence>
<evidence type="ECO:0000313" key="1">
    <source>
        <dbReference type="EMBL" id="KAI3750612.1"/>
    </source>
</evidence>
<comment type="caution">
    <text evidence="1">The sequence shown here is derived from an EMBL/GenBank/DDBJ whole genome shotgun (WGS) entry which is preliminary data.</text>
</comment>
<organism evidence="1 2">
    <name type="scientific">Cichorium intybus</name>
    <name type="common">Chicory</name>
    <dbReference type="NCBI Taxonomy" id="13427"/>
    <lineage>
        <taxon>Eukaryota</taxon>
        <taxon>Viridiplantae</taxon>
        <taxon>Streptophyta</taxon>
        <taxon>Embryophyta</taxon>
        <taxon>Tracheophyta</taxon>
        <taxon>Spermatophyta</taxon>
        <taxon>Magnoliopsida</taxon>
        <taxon>eudicotyledons</taxon>
        <taxon>Gunneridae</taxon>
        <taxon>Pentapetalae</taxon>
        <taxon>asterids</taxon>
        <taxon>campanulids</taxon>
        <taxon>Asterales</taxon>
        <taxon>Asteraceae</taxon>
        <taxon>Cichorioideae</taxon>
        <taxon>Cichorieae</taxon>
        <taxon>Cichoriinae</taxon>
        <taxon>Cichorium</taxon>
    </lineage>
</organism>
<name>A0ACB9DWJ8_CICIN</name>
<evidence type="ECO:0000313" key="2">
    <source>
        <dbReference type="Proteomes" id="UP001055811"/>
    </source>
</evidence>
<gene>
    <name evidence="1" type="ORF">L2E82_21299</name>
</gene>
<keyword evidence="2" id="KW-1185">Reference proteome</keyword>
<dbReference type="EMBL" id="CM042012">
    <property type="protein sequence ID" value="KAI3750612.1"/>
    <property type="molecule type" value="Genomic_DNA"/>
</dbReference>
<reference evidence="2" key="1">
    <citation type="journal article" date="2022" name="Mol. Ecol. Resour.">
        <title>The genomes of chicory, endive, great burdock and yacon provide insights into Asteraceae palaeo-polyploidization history and plant inulin production.</title>
        <authorList>
            <person name="Fan W."/>
            <person name="Wang S."/>
            <person name="Wang H."/>
            <person name="Wang A."/>
            <person name="Jiang F."/>
            <person name="Liu H."/>
            <person name="Zhao H."/>
            <person name="Xu D."/>
            <person name="Zhang Y."/>
        </authorList>
    </citation>
    <scope>NUCLEOTIDE SEQUENCE [LARGE SCALE GENOMIC DNA]</scope>
    <source>
        <strain evidence="2">cv. Punajuju</strain>
    </source>
</reference>
<proteinExistence type="predicted"/>
<dbReference type="Proteomes" id="UP001055811">
    <property type="component" value="Linkage Group LG04"/>
</dbReference>
<protein>
    <submittedName>
        <fullName evidence="1">Uncharacterized protein</fullName>
    </submittedName>
</protein>
<reference evidence="1 2" key="2">
    <citation type="journal article" date="2022" name="Mol. Ecol. Resour.">
        <title>The genomes of chicory, endive, great burdock and yacon provide insights into Asteraceae paleo-polyploidization history and plant inulin production.</title>
        <authorList>
            <person name="Fan W."/>
            <person name="Wang S."/>
            <person name="Wang H."/>
            <person name="Wang A."/>
            <person name="Jiang F."/>
            <person name="Liu H."/>
            <person name="Zhao H."/>
            <person name="Xu D."/>
            <person name="Zhang Y."/>
        </authorList>
    </citation>
    <scope>NUCLEOTIDE SEQUENCE [LARGE SCALE GENOMIC DNA]</scope>
    <source>
        <strain evidence="2">cv. Punajuju</strain>
        <tissue evidence="1">Leaves</tissue>
    </source>
</reference>